<dbReference type="PROSITE" id="PS00064">
    <property type="entry name" value="L_LDH"/>
    <property type="match status" value="1"/>
</dbReference>
<feature type="binding site" evidence="7">
    <location>
        <position position="186"/>
    </location>
    <ligand>
        <name>beta-D-fructose 1,6-bisphosphate</name>
        <dbReference type="ChEBI" id="CHEBI:32966"/>
        <note>allosteric activator</note>
    </ligand>
</feature>
<feature type="binding site" evidence="7">
    <location>
        <position position="32"/>
    </location>
    <ligand>
        <name>NAD(+)</name>
        <dbReference type="ChEBI" id="CHEBI:57540"/>
    </ligand>
</feature>
<evidence type="ECO:0000313" key="11">
    <source>
        <dbReference type="Proteomes" id="UP001482513"/>
    </source>
</evidence>
<keyword evidence="4 7" id="KW-0560">Oxidoreductase</keyword>
<dbReference type="InterPro" id="IPR011304">
    <property type="entry name" value="L-lactate_DH"/>
</dbReference>
<keyword evidence="5 7" id="KW-0520">NAD</keyword>
<dbReference type="InterPro" id="IPR022383">
    <property type="entry name" value="Lactate/malate_DH_C"/>
</dbReference>
<evidence type="ECO:0000256" key="6">
    <source>
        <dbReference type="ARBA" id="ARBA00049258"/>
    </source>
</evidence>
<evidence type="ECO:0000256" key="2">
    <source>
        <dbReference type="ARBA" id="ARBA00006054"/>
    </source>
</evidence>
<dbReference type="CDD" id="cd05292">
    <property type="entry name" value="LDH_2"/>
    <property type="match status" value="1"/>
</dbReference>
<dbReference type="Gene3D" id="3.40.50.720">
    <property type="entry name" value="NAD(P)-binding Rossmann-like Domain"/>
    <property type="match status" value="1"/>
</dbReference>
<evidence type="ECO:0000313" key="10">
    <source>
        <dbReference type="EMBL" id="MEP0947367.1"/>
    </source>
</evidence>
<feature type="binding site" evidence="7">
    <location>
        <position position="171"/>
    </location>
    <ligand>
        <name>beta-D-fructose 1,6-bisphosphate</name>
        <dbReference type="ChEBI" id="CHEBI:32966"/>
        <note>allosteric activator</note>
    </ligand>
</feature>
<dbReference type="InterPro" id="IPR001236">
    <property type="entry name" value="Lactate/malate_DH_N"/>
</dbReference>
<feature type="modified residue" description="Phosphotyrosine" evidence="7">
    <location>
        <position position="236"/>
    </location>
</feature>
<comment type="catalytic activity">
    <reaction evidence="6 7">
        <text>(S)-lactate + NAD(+) = pyruvate + NADH + H(+)</text>
        <dbReference type="Rhea" id="RHEA:23444"/>
        <dbReference type="ChEBI" id="CHEBI:15361"/>
        <dbReference type="ChEBI" id="CHEBI:15378"/>
        <dbReference type="ChEBI" id="CHEBI:16651"/>
        <dbReference type="ChEBI" id="CHEBI:57540"/>
        <dbReference type="ChEBI" id="CHEBI:57945"/>
        <dbReference type="EC" id="1.1.1.27"/>
    </reaction>
</comment>
<keyword evidence="11" id="KW-1185">Reference proteome</keyword>
<dbReference type="PRINTS" id="PR00086">
    <property type="entry name" value="LLDHDRGNASE"/>
</dbReference>
<feature type="binding site" evidence="7">
    <location>
        <position position="161"/>
    </location>
    <ligand>
        <name>NAD(+)</name>
        <dbReference type="ChEBI" id="CHEBI:57540"/>
    </ligand>
</feature>
<comment type="pathway">
    <text evidence="1 7">Fermentation; pyruvate fermentation to lactate; (S)-lactate from pyruvate: step 1/1.</text>
</comment>
<feature type="active site" description="Proton acceptor" evidence="7">
    <location>
        <position position="193"/>
    </location>
</feature>
<comment type="similarity">
    <text evidence="2 7">Belongs to the LDH/MDH superfamily. LDH family.</text>
</comment>
<evidence type="ECO:0000256" key="7">
    <source>
        <dbReference type="HAMAP-Rule" id="MF_00488"/>
    </source>
</evidence>
<evidence type="ECO:0000259" key="9">
    <source>
        <dbReference type="Pfam" id="PF02866"/>
    </source>
</evidence>
<dbReference type="SUPFAM" id="SSF56327">
    <property type="entry name" value="LDH C-terminal domain-like"/>
    <property type="match status" value="1"/>
</dbReference>
<feature type="binding site" evidence="7">
    <location>
        <position position="106"/>
    </location>
    <ligand>
        <name>substrate</name>
    </ligand>
</feature>
<comment type="caution">
    <text evidence="10">The sequence shown here is derived from an EMBL/GenBank/DDBJ whole genome shotgun (WGS) entry which is preliminary data.</text>
</comment>
<feature type="binding site" evidence="7">
    <location>
        <begin position="97"/>
        <end position="98"/>
    </location>
    <ligand>
        <name>NAD(+)</name>
        <dbReference type="ChEBI" id="CHEBI:57540"/>
    </ligand>
</feature>
<organism evidence="10 11">
    <name type="scientific">Leptolyngbya subtilissima DQ-A4</name>
    <dbReference type="NCBI Taxonomy" id="2933933"/>
    <lineage>
        <taxon>Bacteria</taxon>
        <taxon>Bacillati</taxon>
        <taxon>Cyanobacteriota</taxon>
        <taxon>Cyanophyceae</taxon>
        <taxon>Leptolyngbyales</taxon>
        <taxon>Leptolyngbyaceae</taxon>
        <taxon>Leptolyngbya group</taxon>
        <taxon>Leptolyngbya</taxon>
    </lineage>
</organism>
<dbReference type="SUPFAM" id="SSF51735">
    <property type="entry name" value="NAD(P)-binding Rossmann-fold domains"/>
    <property type="match status" value="1"/>
</dbReference>
<comment type="subunit">
    <text evidence="7">Homotetramer.</text>
</comment>
<dbReference type="HAMAP" id="MF_00488">
    <property type="entry name" value="Lactate_dehydrog"/>
    <property type="match status" value="1"/>
</dbReference>
<dbReference type="EC" id="1.1.1.27" evidence="3 7"/>
<comment type="subcellular location">
    <subcellularLocation>
        <location evidence="7">Cytoplasm</location>
    </subcellularLocation>
</comment>
<dbReference type="NCBIfam" id="TIGR01771">
    <property type="entry name" value="L-LDH-NAD"/>
    <property type="match status" value="1"/>
</dbReference>
<reference evidence="10 11" key="1">
    <citation type="submission" date="2022-04" db="EMBL/GenBank/DDBJ databases">
        <title>Positive selection, recombination, and allopatry shape intraspecific diversity of widespread and dominant cyanobacteria.</title>
        <authorList>
            <person name="Wei J."/>
            <person name="Shu W."/>
            <person name="Hu C."/>
        </authorList>
    </citation>
    <scope>NUCLEOTIDE SEQUENCE [LARGE SCALE GENOMIC DNA]</scope>
    <source>
        <strain evidence="10 11">DQ-A4</strain>
    </source>
</reference>
<dbReference type="InterPro" id="IPR018177">
    <property type="entry name" value="L-lactate_DH_AS"/>
</dbReference>
<dbReference type="NCBIfam" id="NF004863">
    <property type="entry name" value="PRK06223.1"/>
    <property type="match status" value="1"/>
</dbReference>
<feature type="binding site" evidence="7">
    <location>
        <position position="245"/>
    </location>
    <ligand>
        <name>substrate</name>
    </ligand>
</feature>
<evidence type="ECO:0000256" key="3">
    <source>
        <dbReference type="ARBA" id="ARBA00012967"/>
    </source>
</evidence>
<feature type="binding site" evidence="7">
    <location>
        <begin position="136"/>
        <end position="138"/>
    </location>
    <ligand>
        <name>NAD(+)</name>
        <dbReference type="ChEBI" id="CHEBI:57540"/>
    </ligand>
</feature>
<dbReference type="Pfam" id="PF00056">
    <property type="entry name" value="Ldh_1_N"/>
    <property type="match status" value="1"/>
</dbReference>
<evidence type="ECO:0000256" key="1">
    <source>
        <dbReference type="ARBA" id="ARBA00004843"/>
    </source>
</evidence>
<dbReference type="RefSeq" id="WP_242021494.1">
    <property type="nucleotide sequence ID" value="NZ_JAMPKX010000003.1"/>
</dbReference>
<dbReference type="Proteomes" id="UP001482513">
    <property type="component" value="Unassembled WGS sequence"/>
</dbReference>
<dbReference type="GO" id="GO:0004459">
    <property type="term" value="F:L-lactate dehydrogenase (NAD+) activity"/>
    <property type="evidence" value="ECO:0007669"/>
    <property type="project" value="UniProtKB-EC"/>
</dbReference>
<comment type="caution">
    <text evidence="7">Lacks conserved residue(s) required for the propagation of feature annotation.</text>
</comment>
<sequence length="328" mass="35914">MFDSLFTSNPLTDLRTDPLRPLKGVIIGAGQVGLACAYAMMIQNVLDEMVLVDINQDKLIGEVMDLEQGMSFVEPTLIKAGTMADAAGADVVVITAGAAQKEGETRLELVQKNVEILKKLIPDIVAHCPEAILLLVSNPVDVLTYAAWKLSGLPKARVFGSGTVLDTGRFRYLLSRRLGIDPRSLHAYIIGEHGDSEVPFWSHANVCGTPLYHEGMADGDRQAMDEIFQQTKNAAYEIIRRKGYTNYAVGLAVTQIVQSIVRDQNRVLTVSCVVDEIFGVQDLCLSVPAVVGRTGVSRRLNMLLSPHEEELLQHSAQTLRGVIDQIEF</sequence>
<gene>
    <name evidence="7" type="primary">ldh</name>
    <name evidence="10" type="ORF">NC992_10830</name>
</gene>
<evidence type="ECO:0000259" key="8">
    <source>
        <dbReference type="Pfam" id="PF00056"/>
    </source>
</evidence>
<name>A0ABV0K3T3_9CYAN</name>
<dbReference type="NCBIfam" id="NF000824">
    <property type="entry name" value="PRK00066.1"/>
    <property type="match status" value="1"/>
</dbReference>
<feature type="domain" description="Lactate/malate dehydrogenase C-terminal" evidence="9">
    <location>
        <begin position="163"/>
        <end position="326"/>
    </location>
</feature>
<dbReference type="EMBL" id="JAMPKX010000003">
    <property type="protein sequence ID" value="MEP0947367.1"/>
    <property type="molecule type" value="Genomic_DNA"/>
</dbReference>
<dbReference type="PIRSF" id="PIRSF000102">
    <property type="entry name" value="Lac_mal_DH"/>
    <property type="match status" value="1"/>
</dbReference>
<protein>
    <recommendedName>
        <fullName evidence="3 7">L-lactate dehydrogenase</fullName>
        <shortName evidence="7">L-LDH</shortName>
        <ecNumber evidence="3 7">1.1.1.27</ecNumber>
    </recommendedName>
</protein>
<dbReference type="InterPro" id="IPR015955">
    <property type="entry name" value="Lactate_DH/Glyco_Ohase_4_C"/>
</dbReference>
<evidence type="ECO:0000256" key="5">
    <source>
        <dbReference type="ARBA" id="ARBA00023027"/>
    </source>
</evidence>
<dbReference type="PANTHER" id="PTHR43128:SF16">
    <property type="entry name" value="L-LACTATE DEHYDROGENASE"/>
    <property type="match status" value="1"/>
</dbReference>
<dbReference type="InterPro" id="IPR001557">
    <property type="entry name" value="L-lactate/malate_DH"/>
</dbReference>
<dbReference type="InterPro" id="IPR036291">
    <property type="entry name" value="NAD(P)-bd_dom_sf"/>
</dbReference>
<feature type="binding site" evidence="7">
    <location>
        <position position="58"/>
    </location>
    <ligand>
        <name>NAD(+)</name>
        <dbReference type="ChEBI" id="CHEBI:57540"/>
    </ligand>
</feature>
<keyword evidence="7" id="KW-0021">Allosteric enzyme</keyword>
<dbReference type="Pfam" id="PF02866">
    <property type="entry name" value="Ldh_1_C"/>
    <property type="match status" value="1"/>
</dbReference>
<feature type="domain" description="Lactate/malate dehydrogenase N-terminal" evidence="8">
    <location>
        <begin position="25"/>
        <end position="160"/>
    </location>
</feature>
<proteinExistence type="inferred from homology"/>
<accession>A0ABV0K3T3</accession>
<dbReference type="Gene3D" id="3.90.110.10">
    <property type="entry name" value="Lactate dehydrogenase/glycoside hydrolase, family 4, C-terminal"/>
    <property type="match status" value="1"/>
</dbReference>
<keyword evidence="7" id="KW-0597">Phosphoprotein</keyword>
<feature type="binding site" evidence="7">
    <location>
        <position position="53"/>
    </location>
    <ligand>
        <name>NAD(+)</name>
        <dbReference type="ChEBI" id="CHEBI:57540"/>
    </ligand>
</feature>
<dbReference type="PANTHER" id="PTHR43128">
    <property type="entry name" value="L-2-HYDROXYCARBOXYLATE DEHYDROGENASE (NAD(P)(+))"/>
    <property type="match status" value="1"/>
</dbReference>
<comment type="activity regulation">
    <text evidence="7">Allosterically activated by fructose 1,6-bisphosphate (FBP).</text>
</comment>
<feature type="binding site" evidence="7">
    <location>
        <begin position="166"/>
        <end position="169"/>
    </location>
    <ligand>
        <name>substrate</name>
    </ligand>
</feature>
<keyword evidence="7" id="KW-0963">Cytoplasm</keyword>
<feature type="binding site" evidence="7">
    <location>
        <begin position="138"/>
        <end position="141"/>
    </location>
    <ligand>
        <name>substrate</name>
    </ligand>
</feature>
<comment type="function">
    <text evidence="7">Catalyzes the conversion of lactate to pyruvate.</text>
</comment>
<feature type="binding site" evidence="7">
    <location>
        <position position="100"/>
    </location>
    <ligand>
        <name>substrate</name>
    </ligand>
</feature>
<evidence type="ECO:0000256" key="4">
    <source>
        <dbReference type="ARBA" id="ARBA00023002"/>
    </source>
</evidence>